<evidence type="ECO:0000256" key="1">
    <source>
        <dbReference type="SAM" id="Phobius"/>
    </source>
</evidence>
<feature type="transmembrane region" description="Helical" evidence="1">
    <location>
        <begin position="337"/>
        <end position="357"/>
    </location>
</feature>
<keyword evidence="1" id="KW-0812">Transmembrane</keyword>
<reference evidence="2 3" key="1">
    <citation type="submission" date="2019-12" db="EMBL/GenBank/DDBJ databases">
        <authorList>
            <person name="Zhao J."/>
        </authorList>
    </citation>
    <scope>NUCLEOTIDE SEQUENCE [LARGE SCALE GENOMIC DNA]</scope>
    <source>
        <strain evidence="2 3">S-15</strain>
    </source>
</reference>
<dbReference type="AlphaFoldDB" id="A0A6N9NL91"/>
<protein>
    <recommendedName>
        <fullName evidence="4">Oligosaccharide repeat unit polymerase</fullName>
    </recommendedName>
</protein>
<feature type="transmembrane region" description="Helical" evidence="1">
    <location>
        <begin position="118"/>
        <end position="137"/>
    </location>
</feature>
<accession>A0A6N9NL91</accession>
<dbReference type="EMBL" id="WWNE01000008">
    <property type="protein sequence ID" value="NBG66654.1"/>
    <property type="molecule type" value="Genomic_DNA"/>
</dbReference>
<feature type="transmembrane region" description="Helical" evidence="1">
    <location>
        <begin position="94"/>
        <end position="112"/>
    </location>
</feature>
<feature type="transmembrane region" description="Helical" evidence="1">
    <location>
        <begin position="144"/>
        <end position="177"/>
    </location>
</feature>
<organism evidence="2 3">
    <name type="scientific">Acidiluteibacter ferrifornacis</name>
    <dbReference type="NCBI Taxonomy" id="2692424"/>
    <lineage>
        <taxon>Bacteria</taxon>
        <taxon>Pseudomonadati</taxon>
        <taxon>Bacteroidota</taxon>
        <taxon>Flavobacteriia</taxon>
        <taxon>Flavobacteriales</taxon>
        <taxon>Cryomorphaceae</taxon>
        <taxon>Acidiluteibacter</taxon>
    </lineage>
</organism>
<feature type="transmembrane region" description="Helical" evidence="1">
    <location>
        <begin position="16"/>
        <end position="35"/>
    </location>
</feature>
<keyword evidence="3" id="KW-1185">Reference proteome</keyword>
<feature type="transmembrane region" description="Helical" evidence="1">
    <location>
        <begin position="369"/>
        <end position="387"/>
    </location>
</feature>
<feature type="transmembrane region" description="Helical" evidence="1">
    <location>
        <begin position="399"/>
        <end position="419"/>
    </location>
</feature>
<dbReference type="Proteomes" id="UP000470771">
    <property type="component" value="Unassembled WGS sequence"/>
</dbReference>
<comment type="caution">
    <text evidence="2">The sequence shown here is derived from an EMBL/GenBank/DDBJ whole genome shotgun (WGS) entry which is preliminary data.</text>
</comment>
<feature type="transmembrane region" description="Helical" evidence="1">
    <location>
        <begin position="55"/>
        <end position="74"/>
    </location>
</feature>
<proteinExistence type="predicted"/>
<evidence type="ECO:0000313" key="3">
    <source>
        <dbReference type="Proteomes" id="UP000470771"/>
    </source>
</evidence>
<gene>
    <name evidence="2" type="ORF">GQN54_11060</name>
</gene>
<feature type="transmembrane region" description="Helical" evidence="1">
    <location>
        <begin position="183"/>
        <end position="200"/>
    </location>
</feature>
<evidence type="ECO:0008006" key="4">
    <source>
        <dbReference type="Google" id="ProtNLM"/>
    </source>
</evidence>
<keyword evidence="1" id="KW-1133">Transmembrane helix</keyword>
<dbReference type="RefSeq" id="WP_160633607.1">
    <property type="nucleotide sequence ID" value="NZ_WWNE01000008.1"/>
</dbReference>
<keyword evidence="1" id="KW-0472">Membrane</keyword>
<name>A0A6N9NL91_9FLAO</name>
<evidence type="ECO:0000313" key="2">
    <source>
        <dbReference type="EMBL" id="NBG66654.1"/>
    </source>
</evidence>
<sequence length="423" mass="48873">MDFVNKLGHLIPIKELIILIASLQWILGASISYQISVQHYRYYMYVDESTYMSYIVPSLILLWLGFQLVNVKLIKQKIVDLFAEEKDTLKKHGFVFVTIGLISRIVVSLISIPSLSFVLYLLNLVLIIGVVYLFFCYPNRKWSLFLLTITSFFISAIYSGLFHGFLLIAIFLTFFVISEKMKFVSKMFMLVISFGVVFTIQTVKTELRSEVWVSSNKKDALSVFWNLVQSQFFQESTTKSSLNYESEKLNETNEVNSRLNQGWIISKIMSNIPYKEDYLGGETVREAFSSSLLPRFLFPDKKGAADGIEDFKRITGLDLQRGTSMGLSITGEFYANYGIYGGWLAIFIYGLLISLFIKWFINFSGHKSPLTYIWLVLIFYQVVKAETELIKILNHMFKSLIIFYIFKLIANSFQFKFLIKGDK</sequence>